<proteinExistence type="predicted"/>
<reference evidence="2" key="1">
    <citation type="submission" date="2015-04" db="EMBL/GenBank/DDBJ databases">
        <authorList>
            <person name="Schardt J."/>
            <person name="Mueller-Herbst S."/>
            <person name="Scherer S."/>
            <person name="Huptas C."/>
        </authorList>
    </citation>
    <scope>NUCLEOTIDE SEQUENCE [LARGE SCALE GENOMIC DNA]</scope>
    <source>
        <strain evidence="2">Kiel-L1</strain>
    </source>
</reference>
<accession>A0A3D8TV46</accession>
<keyword evidence="2" id="KW-1185">Reference proteome</keyword>
<dbReference type="AlphaFoldDB" id="A0A3D8TV46"/>
<protein>
    <submittedName>
        <fullName evidence="1">Uncharacterized protein</fullName>
    </submittedName>
</protein>
<comment type="caution">
    <text evidence="1">The sequence shown here is derived from an EMBL/GenBank/DDBJ whole genome shotgun (WGS) entry which is preliminary data.</text>
</comment>
<name>A0A3D8TV46_9LIST</name>
<dbReference type="RefSeq" id="WP_115752210.1">
    <property type="nucleotide sequence ID" value="NZ_LARY01000001.1"/>
</dbReference>
<organism evidence="1 2">
    <name type="scientific">Listeria kieliensis</name>
    <dbReference type="NCBI Taxonomy" id="1621700"/>
    <lineage>
        <taxon>Bacteria</taxon>
        <taxon>Bacillati</taxon>
        <taxon>Bacillota</taxon>
        <taxon>Bacilli</taxon>
        <taxon>Bacillales</taxon>
        <taxon>Listeriaceae</taxon>
        <taxon>Listeria</taxon>
    </lineage>
</organism>
<dbReference type="Proteomes" id="UP000257055">
    <property type="component" value="Unassembled WGS sequence"/>
</dbReference>
<evidence type="ECO:0000313" key="2">
    <source>
        <dbReference type="Proteomes" id="UP000257055"/>
    </source>
</evidence>
<evidence type="ECO:0000313" key="1">
    <source>
        <dbReference type="EMBL" id="RDX02527.1"/>
    </source>
</evidence>
<gene>
    <name evidence="1" type="ORF">UR08_03155</name>
</gene>
<sequence>MKFLPTEANQNLTAKDIAALLTPLDATFVVFQTERDEKAEKQMLRFFDNYQAEFASQDIFYFLANPVYTQFLKKQENKEPFLEKDEFQFIDEIKISIPTYVEKDPFLVLPENYSYLMFRRTTVLEKIAMLQEDLPFEVLIYQLLQSTDSIVKERILETWKEPKARNSDELELDKTAALFAKWVKRQQENCQIPLLNQEFEINFLNYLINTRIGPAFQAEVEQGNSSAAREILTELFQELKRLEKTVVSGLVSLGYYFVQIPVEYYGKIRDDSEFMKLYLEFGTFLFSQLHFNSRSYYLRFYRQATNALYKAVRANSEKPLRKCNELYFSQK</sequence>
<dbReference type="EMBL" id="LARY01000001">
    <property type="protein sequence ID" value="RDX02527.1"/>
    <property type="molecule type" value="Genomic_DNA"/>
</dbReference>